<protein>
    <submittedName>
        <fullName evidence="1">Arsenite efflux transporter metallochaperone ArsD</fullName>
    </submittedName>
</protein>
<dbReference type="Proteomes" id="UP001589536">
    <property type="component" value="Unassembled WGS sequence"/>
</dbReference>
<name>A0ABV5UXN2_9MICC</name>
<keyword evidence="2" id="KW-1185">Reference proteome</keyword>
<dbReference type="Gene3D" id="3.40.30.10">
    <property type="entry name" value="Glutaredoxin"/>
    <property type="match status" value="1"/>
</dbReference>
<reference evidence="1 2" key="1">
    <citation type="submission" date="2024-09" db="EMBL/GenBank/DDBJ databases">
        <authorList>
            <person name="Sun Q."/>
            <person name="Mori K."/>
        </authorList>
    </citation>
    <scope>NUCLEOTIDE SEQUENCE [LARGE SCALE GENOMIC DNA]</scope>
    <source>
        <strain evidence="1 2">JCM 13519</strain>
    </source>
</reference>
<gene>
    <name evidence="1" type="primary">arsD</name>
    <name evidence="1" type="ORF">ACFFPI_22815</name>
</gene>
<dbReference type="Pfam" id="PF06953">
    <property type="entry name" value="ArsD"/>
    <property type="match status" value="1"/>
</dbReference>
<dbReference type="EMBL" id="JBHMBH010000071">
    <property type="protein sequence ID" value="MFB9716932.1"/>
    <property type="molecule type" value="Genomic_DNA"/>
</dbReference>
<dbReference type="RefSeq" id="WP_345048620.1">
    <property type="nucleotide sequence ID" value="NZ_BAABED010000001.1"/>
</dbReference>
<organism evidence="1 2">
    <name type="scientific">Arthrobacter methylotrophus</name>
    <dbReference type="NCBI Taxonomy" id="121291"/>
    <lineage>
        <taxon>Bacteria</taxon>
        <taxon>Bacillati</taxon>
        <taxon>Actinomycetota</taxon>
        <taxon>Actinomycetes</taxon>
        <taxon>Micrococcales</taxon>
        <taxon>Micrococcaceae</taxon>
        <taxon>Arthrobacter</taxon>
    </lineage>
</organism>
<accession>A0ABV5UXN2</accession>
<proteinExistence type="predicted"/>
<evidence type="ECO:0000313" key="2">
    <source>
        <dbReference type="Proteomes" id="UP001589536"/>
    </source>
</evidence>
<sequence>MPAIRIYESALCCDTGVCGPDVDQSLVDVTADVRHLQTLGADIARHNLASEPTAFAEDETVRGFMHLVGSKGLPLTIVDGVTVATGTYPSRGQLLTFAGLDEAAVEPQSRPELGLSEKAGGCCGGSASCG</sequence>
<dbReference type="InterPro" id="IPR010712">
    <property type="entry name" value="Arsenical-R_ArsD"/>
</dbReference>
<dbReference type="NCBIfam" id="NF033727">
    <property type="entry name" value="chaperon_ArsD"/>
    <property type="match status" value="1"/>
</dbReference>
<comment type="caution">
    <text evidence="1">The sequence shown here is derived from an EMBL/GenBank/DDBJ whole genome shotgun (WGS) entry which is preliminary data.</text>
</comment>
<evidence type="ECO:0000313" key="1">
    <source>
        <dbReference type="EMBL" id="MFB9716932.1"/>
    </source>
</evidence>